<dbReference type="Proteomes" id="UP000192277">
    <property type="component" value="Unassembled WGS sequence"/>
</dbReference>
<dbReference type="SUPFAM" id="SSF52540">
    <property type="entry name" value="P-loop containing nucleoside triphosphate hydrolases"/>
    <property type="match status" value="1"/>
</dbReference>
<name>A0ABX3P263_9BACT</name>
<organism evidence="5 6">
    <name type="scientific">Niastella koreensis</name>
    <dbReference type="NCBI Taxonomy" id="354356"/>
    <lineage>
        <taxon>Bacteria</taxon>
        <taxon>Pseudomonadati</taxon>
        <taxon>Bacteroidota</taxon>
        <taxon>Chitinophagia</taxon>
        <taxon>Chitinophagales</taxon>
        <taxon>Chitinophagaceae</taxon>
        <taxon>Niastella</taxon>
    </lineage>
</organism>
<comment type="caution">
    <text evidence="5">The sequence shown here is derived from an EMBL/GenBank/DDBJ whole genome shotgun (WGS) entry which is preliminary data.</text>
</comment>
<dbReference type="PROSITE" id="PS00211">
    <property type="entry name" value="ABC_TRANSPORTER_1"/>
    <property type="match status" value="1"/>
</dbReference>
<dbReference type="PANTHER" id="PTHR43023">
    <property type="entry name" value="PROTEIN TRIGALACTOSYLDIACYLGLYCEROL 3, CHLOROPLASTIC"/>
    <property type="match status" value="1"/>
</dbReference>
<evidence type="ECO:0000256" key="1">
    <source>
        <dbReference type="ARBA" id="ARBA00022448"/>
    </source>
</evidence>
<proteinExistence type="predicted"/>
<evidence type="ECO:0000256" key="2">
    <source>
        <dbReference type="ARBA" id="ARBA00022741"/>
    </source>
</evidence>
<dbReference type="Gene3D" id="3.40.50.300">
    <property type="entry name" value="P-loop containing nucleotide triphosphate hydrolases"/>
    <property type="match status" value="1"/>
</dbReference>
<dbReference type="RefSeq" id="WP_014218150.1">
    <property type="nucleotide sequence ID" value="NZ_LWBO01000003.1"/>
</dbReference>
<keyword evidence="3 5" id="KW-0067">ATP-binding</keyword>
<accession>A0ABX3P263</accession>
<evidence type="ECO:0000259" key="4">
    <source>
        <dbReference type="PROSITE" id="PS50893"/>
    </source>
</evidence>
<keyword evidence="1" id="KW-0813">Transport</keyword>
<dbReference type="InterPro" id="IPR017871">
    <property type="entry name" value="ABC_transporter-like_CS"/>
</dbReference>
<dbReference type="GO" id="GO:0005524">
    <property type="term" value="F:ATP binding"/>
    <property type="evidence" value="ECO:0007669"/>
    <property type="project" value="UniProtKB-KW"/>
</dbReference>
<dbReference type="InterPro" id="IPR027417">
    <property type="entry name" value="P-loop_NTPase"/>
</dbReference>
<dbReference type="PROSITE" id="PS50893">
    <property type="entry name" value="ABC_TRANSPORTER_2"/>
    <property type="match status" value="1"/>
</dbReference>
<keyword evidence="6" id="KW-1185">Reference proteome</keyword>
<dbReference type="SMART" id="SM00382">
    <property type="entry name" value="AAA"/>
    <property type="match status" value="1"/>
</dbReference>
<gene>
    <name evidence="5" type="ORF">A4D02_23245</name>
</gene>
<dbReference type="InterPro" id="IPR003593">
    <property type="entry name" value="AAA+_ATPase"/>
</dbReference>
<reference evidence="5 6" key="1">
    <citation type="submission" date="2016-04" db="EMBL/GenBank/DDBJ databases">
        <authorList>
            <person name="Chen L."/>
            <person name="Zhuang W."/>
            <person name="Wang G."/>
        </authorList>
    </citation>
    <scope>NUCLEOTIDE SEQUENCE [LARGE SCALE GENOMIC DNA]</scope>
    <source>
        <strain evidence="6">GR20</strain>
    </source>
</reference>
<dbReference type="Pfam" id="PF00005">
    <property type="entry name" value="ABC_tran"/>
    <property type="match status" value="1"/>
</dbReference>
<sequence>MKRELSGIDKSTPVISVKKLVKSFGENEVLKGVDLELYKGENIVILGRSGSGKSVLIKIIAGLLKADSGSVSILGSEVNDLEIKELRELRLNIGFSFQSSALYDGMTVWENLEFPLVRNRRELTKEQVNEAIEQVLTDVGLLQTIDQMPAELSGGQKKRIGIARMLILKPEIMLYDEPTGGLDPVTCMEINNLINKVQQQYNTSSIIITHDLSCAKTTGDRIVMLSDGIFFRQGSFEEVFRSDDERVRNFYNYYMLNNEQAKL</sequence>
<feature type="domain" description="ABC transporter" evidence="4">
    <location>
        <begin position="15"/>
        <end position="252"/>
    </location>
</feature>
<evidence type="ECO:0000313" key="5">
    <source>
        <dbReference type="EMBL" id="OQP53307.1"/>
    </source>
</evidence>
<protein>
    <submittedName>
        <fullName evidence="5">ABC transporter ATP-binding protein</fullName>
    </submittedName>
</protein>
<evidence type="ECO:0000313" key="6">
    <source>
        <dbReference type="Proteomes" id="UP000192277"/>
    </source>
</evidence>
<dbReference type="InterPro" id="IPR003439">
    <property type="entry name" value="ABC_transporter-like_ATP-bd"/>
</dbReference>
<evidence type="ECO:0000256" key="3">
    <source>
        <dbReference type="ARBA" id="ARBA00022840"/>
    </source>
</evidence>
<keyword evidence="2" id="KW-0547">Nucleotide-binding</keyword>
<dbReference type="PANTHER" id="PTHR43023:SF3">
    <property type="entry name" value="PROTEIN TRIGALACTOSYLDIACYLGLYCEROL 3, CHLOROPLASTIC"/>
    <property type="match status" value="1"/>
</dbReference>
<dbReference type="EMBL" id="LWBO01000003">
    <property type="protein sequence ID" value="OQP53307.1"/>
    <property type="molecule type" value="Genomic_DNA"/>
</dbReference>